<dbReference type="EMBL" id="JAOVQO010000002">
    <property type="protein sequence ID" value="MCU9847064.1"/>
    <property type="molecule type" value="Genomic_DNA"/>
</dbReference>
<dbReference type="Proteomes" id="UP001209535">
    <property type="component" value="Unassembled WGS sequence"/>
</dbReference>
<sequence length="43" mass="4594">MSKKALFACMLVAFVAACAQQEEPVVVEQPVTTEPTFSGKYGS</sequence>
<dbReference type="PROSITE" id="PS51257">
    <property type="entry name" value="PROKAR_LIPOPROTEIN"/>
    <property type="match status" value="1"/>
</dbReference>
<keyword evidence="3" id="KW-1185">Reference proteome</keyword>
<feature type="chain" id="PRO_5045288083" description="Lipoprotein" evidence="1">
    <location>
        <begin position="20"/>
        <end position="43"/>
    </location>
</feature>
<evidence type="ECO:0000256" key="1">
    <source>
        <dbReference type="SAM" id="SignalP"/>
    </source>
</evidence>
<proteinExistence type="predicted"/>
<gene>
    <name evidence="2" type="ORF">OEZ60_03515</name>
</gene>
<protein>
    <recommendedName>
        <fullName evidence="4">Lipoprotein</fullName>
    </recommendedName>
</protein>
<keyword evidence="1" id="KW-0732">Signal</keyword>
<organism evidence="2 3">
    <name type="scientific">Albidovulum salinarum</name>
    <dbReference type="NCBI Taxonomy" id="2984153"/>
    <lineage>
        <taxon>Bacteria</taxon>
        <taxon>Pseudomonadati</taxon>
        <taxon>Pseudomonadota</taxon>
        <taxon>Alphaproteobacteria</taxon>
        <taxon>Rhodobacterales</taxon>
        <taxon>Paracoccaceae</taxon>
        <taxon>Albidovulum</taxon>
    </lineage>
</organism>
<accession>A0ABT2WZF9</accession>
<feature type="signal peptide" evidence="1">
    <location>
        <begin position="1"/>
        <end position="19"/>
    </location>
</feature>
<evidence type="ECO:0000313" key="3">
    <source>
        <dbReference type="Proteomes" id="UP001209535"/>
    </source>
</evidence>
<name>A0ABT2WZF9_9RHOB</name>
<dbReference type="RefSeq" id="WP_263333231.1">
    <property type="nucleotide sequence ID" value="NZ_JAOVQO010000002.1"/>
</dbReference>
<comment type="caution">
    <text evidence="2">The sequence shown here is derived from an EMBL/GenBank/DDBJ whole genome shotgun (WGS) entry which is preliminary data.</text>
</comment>
<evidence type="ECO:0008006" key="4">
    <source>
        <dbReference type="Google" id="ProtNLM"/>
    </source>
</evidence>
<evidence type="ECO:0000313" key="2">
    <source>
        <dbReference type="EMBL" id="MCU9847064.1"/>
    </source>
</evidence>
<reference evidence="2 3" key="1">
    <citation type="submission" date="2022-10" db="EMBL/GenBank/DDBJ databases">
        <title>Defluviimonas sp. nov., isolated from ocean surface sediments.</title>
        <authorList>
            <person name="He W."/>
            <person name="Wang L."/>
            <person name="Zhang D.-F."/>
        </authorList>
    </citation>
    <scope>NUCLEOTIDE SEQUENCE [LARGE SCALE GENOMIC DNA]</scope>
    <source>
        <strain evidence="2 3">WL0024</strain>
    </source>
</reference>